<proteinExistence type="inferred from homology"/>
<protein>
    <submittedName>
        <fullName evidence="7">Hydrogen peroxide-inducible genes activator</fullName>
    </submittedName>
</protein>
<evidence type="ECO:0000256" key="5">
    <source>
        <dbReference type="ARBA" id="ARBA00023163"/>
    </source>
</evidence>
<feature type="domain" description="HTH lysR-type" evidence="6">
    <location>
        <begin position="10"/>
        <end position="67"/>
    </location>
</feature>
<comment type="similarity">
    <text evidence="1">Belongs to the LysR transcriptional regulatory family.</text>
</comment>
<keyword evidence="2" id="KW-0805">Transcription regulation</keyword>
<keyword evidence="8" id="KW-1185">Reference proteome</keyword>
<dbReference type="Proteomes" id="UP000366945">
    <property type="component" value="Unassembled WGS sequence"/>
</dbReference>
<dbReference type="FunFam" id="1.10.10.10:FF:000001">
    <property type="entry name" value="LysR family transcriptional regulator"/>
    <property type="match status" value="1"/>
</dbReference>
<dbReference type="InterPro" id="IPR005119">
    <property type="entry name" value="LysR_subst-bd"/>
</dbReference>
<evidence type="ECO:0000313" key="8">
    <source>
        <dbReference type="Proteomes" id="UP000366945"/>
    </source>
</evidence>
<dbReference type="GO" id="GO:0003700">
    <property type="term" value="F:DNA-binding transcription factor activity"/>
    <property type="evidence" value="ECO:0007669"/>
    <property type="project" value="InterPro"/>
</dbReference>
<dbReference type="GO" id="GO:2000142">
    <property type="term" value="P:regulation of DNA-templated transcription initiation"/>
    <property type="evidence" value="ECO:0007669"/>
    <property type="project" value="TreeGrafter"/>
</dbReference>
<dbReference type="AlphaFoldDB" id="A0A5E4VSI2"/>
<evidence type="ECO:0000256" key="1">
    <source>
        <dbReference type="ARBA" id="ARBA00009437"/>
    </source>
</evidence>
<dbReference type="PANTHER" id="PTHR30293">
    <property type="entry name" value="TRANSCRIPTIONAL REGULATORY PROTEIN NAC-RELATED"/>
    <property type="match status" value="1"/>
</dbReference>
<keyword evidence="4" id="KW-0010">Activator</keyword>
<dbReference type="InterPro" id="IPR036388">
    <property type="entry name" value="WH-like_DNA-bd_sf"/>
</dbReference>
<dbReference type="SUPFAM" id="SSF46785">
    <property type="entry name" value="Winged helix' DNA-binding domain"/>
    <property type="match status" value="1"/>
</dbReference>
<dbReference type="Pfam" id="PF00126">
    <property type="entry name" value="HTH_1"/>
    <property type="match status" value="1"/>
</dbReference>
<dbReference type="Pfam" id="PF03466">
    <property type="entry name" value="LysR_substrate"/>
    <property type="match status" value="1"/>
</dbReference>
<name>A0A5E4VSI2_9BURK</name>
<dbReference type="EMBL" id="CABPSK010000002">
    <property type="protein sequence ID" value="VVE14446.1"/>
    <property type="molecule type" value="Genomic_DNA"/>
</dbReference>
<evidence type="ECO:0000313" key="7">
    <source>
        <dbReference type="EMBL" id="VVE14446.1"/>
    </source>
</evidence>
<sequence>MAFPYSRSIMDVRQLRNFVAIVDSGSLSKAAERLLIAQPSLSQQLRTLEEELGTQLLIRSAQGVVPTEAGKTMYRHARVVLRQMEQIREEVRDGGGSEAGPVAVGFPTTIAAILAVPLFQRVRTQYPGIRLQIFESMSGYISELLANGRLDLAMLFRDSETRGISVMPLFDEELYVMGGHLVCPEIYADASRGPRARGNDVASGTCALARLANVPLVVPSASNGLRLLIERSFSQANVELNIVADIDSLPTLIDIARAGEACAILPSSALAPRDPSLRPKALRIVSPQLQRTASVCWSNSLPVGSATLAVRQCIADLIRELQSEGHWTGITLRPAVSP</sequence>
<dbReference type="PROSITE" id="PS50931">
    <property type="entry name" value="HTH_LYSR"/>
    <property type="match status" value="1"/>
</dbReference>
<keyword evidence="5" id="KW-0804">Transcription</keyword>
<dbReference type="PANTHER" id="PTHR30293:SF0">
    <property type="entry name" value="NITROGEN ASSIMILATION REGULATORY PROTEIN NAC"/>
    <property type="match status" value="1"/>
</dbReference>
<accession>A0A5E4VSI2</accession>
<dbReference type="PRINTS" id="PR00039">
    <property type="entry name" value="HTHLYSR"/>
</dbReference>
<dbReference type="Gene3D" id="1.10.10.10">
    <property type="entry name" value="Winged helix-like DNA-binding domain superfamily/Winged helix DNA-binding domain"/>
    <property type="match status" value="1"/>
</dbReference>
<dbReference type="GO" id="GO:0003677">
    <property type="term" value="F:DNA binding"/>
    <property type="evidence" value="ECO:0007669"/>
    <property type="project" value="UniProtKB-KW"/>
</dbReference>
<evidence type="ECO:0000256" key="3">
    <source>
        <dbReference type="ARBA" id="ARBA00023125"/>
    </source>
</evidence>
<dbReference type="InterPro" id="IPR036390">
    <property type="entry name" value="WH_DNA-bd_sf"/>
</dbReference>
<evidence type="ECO:0000256" key="2">
    <source>
        <dbReference type="ARBA" id="ARBA00023015"/>
    </source>
</evidence>
<dbReference type="InterPro" id="IPR000847">
    <property type="entry name" value="LysR_HTH_N"/>
</dbReference>
<dbReference type="SUPFAM" id="SSF53850">
    <property type="entry name" value="Periplasmic binding protein-like II"/>
    <property type="match status" value="1"/>
</dbReference>
<evidence type="ECO:0000256" key="4">
    <source>
        <dbReference type="ARBA" id="ARBA00023159"/>
    </source>
</evidence>
<dbReference type="Gene3D" id="3.40.190.290">
    <property type="match status" value="1"/>
</dbReference>
<gene>
    <name evidence="7" type="primary">oxyR_1</name>
    <name evidence="7" type="ORF">PPN31114_02823</name>
</gene>
<organism evidence="7 8">
    <name type="scientific">Pandoraea pneumonica</name>
    <dbReference type="NCBI Taxonomy" id="2508299"/>
    <lineage>
        <taxon>Bacteria</taxon>
        <taxon>Pseudomonadati</taxon>
        <taxon>Pseudomonadota</taxon>
        <taxon>Betaproteobacteria</taxon>
        <taxon>Burkholderiales</taxon>
        <taxon>Burkholderiaceae</taxon>
        <taxon>Pandoraea</taxon>
    </lineage>
</organism>
<keyword evidence="3" id="KW-0238">DNA-binding</keyword>
<evidence type="ECO:0000259" key="6">
    <source>
        <dbReference type="PROSITE" id="PS50931"/>
    </source>
</evidence>
<reference evidence="7 8" key="1">
    <citation type="submission" date="2019-08" db="EMBL/GenBank/DDBJ databases">
        <authorList>
            <person name="Peeters C."/>
        </authorList>
    </citation>
    <scope>NUCLEOTIDE SEQUENCE [LARGE SCALE GENOMIC DNA]</scope>
    <source>
        <strain evidence="7 8">LMG 31114</strain>
    </source>
</reference>